<dbReference type="Proteomes" id="UP000285768">
    <property type="component" value="Chromosome"/>
</dbReference>
<dbReference type="EMBL" id="CP035037">
    <property type="protein sequence ID" value="QAB17816.1"/>
    <property type="molecule type" value="Genomic_DNA"/>
</dbReference>
<protein>
    <submittedName>
        <fullName evidence="1">Uncharacterized protein</fullName>
    </submittedName>
</protein>
<proteinExistence type="predicted"/>
<evidence type="ECO:0000313" key="1">
    <source>
        <dbReference type="EMBL" id="QAB17816.1"/>
    </source>
</evidence>
<evidence type="ECO:0000313" key="2">
    <source>
        <dbReference type="Proteomes" id="UP000285768"/>
    </source>
</evidence>
<name>A0ABX5QFL9_9MICO</name>
<keyword evidence="2" id="KW-1185">Reference proteome</keyword>
<organism evidence="1 2">
    <name type="scientific">Leucobacter muris</name>
    <dbReference type="NCBI Taxonomy" id="1935379"/>
    <lineage>
        <taxon>Bacteria</taxon>
        <taxon>Bacillati</taxon>
        <taxon>Actinomycetota</taxon>
        <taxon>Actinomycetes</taxon>
        <taxon>Micrococcales</taxon>
        <taxon>Microbacteriaceae</taxon>
        <taxon>Leucobacter</taxon>
    </lineage>
</organism>
<reference evidence="1 2" key="1">
    <citation type="submission" date="2019-01" db="EMBL/GenBank/DDBJ databases">
        <title>Leucobacter muris sp. nov. isolated from the nose of a laboratory mouse.</title>
        <authorList>
            <person name="Benga L."/>
            <person name="Sproeer C."/>
            <person name="Schumann P."/>
            <person name="Verbarg S."/>
            <person name="Bunk B."/>
            <person name="Engelhardt E."/>
            <person name="Benten P.M."/>
            <person name="Sager M."/>
        </authorList>
    </citation>
    <scope>NUCLEOTIDE SEQUENCE [LARGE SCALE GENOMIC DNA]</scope>
    <source>
        <strain evidence="1 2">DSM 101948</strain>
    </source>
</reference>
<dbReference type="RefSeq" id="WP_017882542.1">
    <property type="nucleotide sequence ID" value="NZ_CP035037.1"/>
</dbReference>
<sequence>MHGLERALRCWDTVGAAGLLLEALEEASSEIERGGRWSAQLASEAACYALRSRITPATRSAPDDDAGRGHR</sequence>
<gene>
    <name evidence="1" type="ORF">Leucomu_07690</name>
</gene>
<accession>A0ABX5QFL9</accession>